<proteinExistence type="predicted"/>
<dbReference type="InterPro" id="IPR025240">
    <property type="entry name" value="DUF4189"/>
</dbReference>
<dbReference type="Proteomes" id="UP000486297">
    <property type="component" value="Unassembled WGS sequence"/>
</dbReference>
<gene>
    <name evidence="1" type="ORF">GJU80_01050</name>
</gene>
<accession>A0A5Q3RUY9</accession>
<comment type="caution">
    <text evidence="1">The sequence shown here is derived from an EMBL/GenBank/DDBJ whole genome shotgun (WGS) entry which is preliminary data.</text>
</comment>
<evidence type="ECO:0000313" key="1">
    <source>
        <dbReference type="EMBL" id="MRN37130.1"/>
    </source>
</evidence>
<reference evidence="1" key="1">
    <citation type="journal article" name="Emerg. Infect. Dis.">
        <title>Two cases of a newly characterized neisseria species.</title>
        <authorList>
            <person name="Mustapha M."/>
            <person name="Lemos A.P.S."/>
            <person name="Harrison L.H."/>
            <person name="Vantyne D."/>
            <person name="Sacchi C.T."/>
        </authorList>
    </citation>
    <scope>NUCLEOTIDE SEQUENCE</scope>
    <source>
        <strain evidence="1">N.95.16</strain>
    </source>
</reference>
<dbReference type="RefSeq" id="WP_095502634.1">
    <property type="nucleotide sequence ID" value="NZ_WJXO01000001.1"/>
</dbReference>
<dbReference type="AlphaFoldDB" id="A0A5Q3RUY9"/>
<dbReference type="Pfam" id="PF13827">
    <property type="entry name" value="DUF4189"/>
    <property type="match status" value="1"/>
</dbReference>
<sequence length="163" mass="17958">MMKILFSLFIFSCTPLLYATDTHGYIAFWQHPEQTEIVTVTKTTAENASAEEAKAELDAFCQAQDRLWNVNTQTASGCRSVTALNNSCAAAAWPRAQGLLKHENVVVAQNPAFSKVAAQALQQCRLKYGSEGECALETVFCTSSDAYAKKGRLAEMLHKFKLK</sequence>
<protein>
    <submittedName>
        <fullName evidence="1">DUF4189 domain-containing protein</fullName>
    </submittedName>
</protein>
<evidence type="ECO:0000313" key="2">
    <source>
        <dbReference type="Proteomes" id="UP000486297"/>
    </source>
</evidence>
<dbReference type="EMBL" id="WJXO01000001">
    <property type="protein sequence ID" value="MRN37130.1"/>
    <property type="molecule type" value="Genomic_DNA"/>
</dbReference>
<keyword evidence="2" id="KW-1185">Reference proteome</keyword>
<organism evidence="1 2">
    <name type="scientific">Neisseria brasiliensis</name>
    <dbReference type="NCBI Taxonomy" id="2666100"/>
    <lineage>
        <taxon>Bacteria</taxon>
        <taxon>Pseudomonadati</taxon>
        <taxon>Pseudomonadota</taxon>
        <taxon>Betaproteobacteria</taxon>
        <taxon>Neisseriales</taxon>
        <taxon>Neisseriaceae</taxon>
        <taxon>Neisseria</taxon>
    </lineage>
</organism>
<name>A0A5Q3RUY9_9NEIS</name>